<protein>
    <submittedName>
        <fullName evidence="2">Uncharacterized protein</fullName>
    </submittedName>
</protein>
<name>A0A822ZIU9_NELNU</name>
<comment type="caution">
    <text evidence="2">The sequence shown here is derived from an EMBL/GenBank/DDBJ whole genome shotgun (WGS) entry which is preliminary data.</text>
</comment>
<gene>
    <name evidence="2" type="ORF">HUJ06_003292</name>
</gene>
<evidence type="ECO:0000256" key="1">
    <source>
        <dbReference type="SAM" id="MobiDB-lite"/>
    </source>
</evidence>
<feature type="region of interest" description="Disordered" evidence="1">
    <location>
        <begin position="86"/>
        <end position="106"/>
    </location>
</feature>
<accession>A0A822ZIU9</accession>
<evidence type="ECO:0000313" key="2">
    <source>
        <dbReference type="EMBL" id="DAD45062.1"/>
    </source>
</evidence>
<reference evidence="2 3" key="1">
    <citation type="journal article" date="2020" name="Mol. Biol. Evol.">
        <title>Distinct Expression and Methylation Patterns for Genes with Different Fates following a Single Whole-Genome Duplication in Flowering Plants.</title>
        <authorList>
            <person name="Shi T."/>
            <person name="Rahmani R.S."/>
            <person name="Gugger P.F."/>
            <person name="Wang M."/>
            <person name="Li H."/>
            <person name="Zhang Y."/>
            <person name="Li Z."/>
            <person name="Wang Q."/>
            <person name="Van de Peer Y."/>
            <person name="Marchal K."/>
            <person name="Chen J."/>
        </authorList>
    </citation>
    <scope>NUCLEOTIDE SEQUENCE [LARGE SCALE GENOMIC DNA]</scope>
    <source>
        <tissue evidence="2">Leaf</tissue>
    </source>
</reference>
<dbReference type="EMBL" id="DUZY01000007">
    <property type="protein sequence ID" value="DAD45062.1"/>
    <property type="molecule type" value="Genomic_DNA"/>
</dbReference>
<dbReference type="AlphaFoldDB" id="A0A822ZIU9"/>
<dbReference type="Proteomes" id="UP000607653">
    <property type="component" value="Unassembled WGS sequence"/>
</dbReference>
<keyword evidence="3" id="KW-1185">Reference proteome</keyword>
<proteinExistence type="predicted"/>
<sequence>MQELSLRVELNHLLEAEELYWKQRSRVTWLREGDRNTSFFHISTSNWRRRNSIQWLQSSTGSWTTDKEEIVATVREFYEHLYKSSHPTLPHIEDDKQSQDQSPAIC</sequence>
<evidence type="ECO:0000313" key="3">
    <source>
        <dbReference type="Proteomes" id="UP000607653"/>
    </source>
</evidence>
<organism evidence="2 3">
    <name type="scientific">Nelumbo nucifera</name>
    <name type="common">Sacred lotus</name>
    <dbReference type="NCBI Taxonomy" id="4432"/>
    <lineage>
        <taxon>Eukaryota</taxon>
        <taxon>Viridiplantae</taxon>
        <taxon>Streptophyta</taxon>
        <taxon>Embryophyta</taxon>
        <taxon>Tracheophyta</taxon>
        <taxon>Spermatophyta</taxon>
        <taxon>Magnoliopsida</taxon>
        <taxon>Proteales</taxon>
        <taxon>Nelumbonaceae</taxon>
        <taxon>Nelumbo</taxon>
    </lineage>
</organism>